<keyword evidence="1" id="KW-0472">Membrane</keyword>
<feature type="transmembrane region" description="Helical" evidence="1">
    <location>
        <begin position="168"/>
        <end position="186"/>
    </location>
</feature>
<dbReference type="PANTHER" id="PTHR30590:SF3">
    <property type="entry name" value="HYPOTHETICAL MEMBRANE SPANNING PROTEIN"/>
    <property type="match status" value="1"/>
</dbReference>
<dbReference type="KEGG" id="asim:FE240_16655"/>
<dbReference type="EMBL" id="CP040449">
    <property type="protein sequence ID" value="QFI56163.1"/>
    <property type="molecule type" value="Genomic_DNA"/>
</dbReference>
<dbReference type="InterPro" id="IPR012429">
    <property type="entry name" value="HGSNAT_cat"/>
</dbReference>
<dbReference type="RefSeq" id="WP_193002540.1">
    <property type="nucleotide sequence ID" value="NZ_CP040449.1"/>
</dbReference>
<dbReference type="Pfam" id="PF04235">
    <property type="entry name" value="DUF418"/>
    <property type="match status" value="1"/>
</dbReference>
<dbReference type="PANTHER" id="PTHR30590">
    <property type="entry name" value="INNER MEMBRANE PROTEIN"/>
    <property type="match status" value="1"/>
</dbReference>
<feature type="domain" description="DUF418" evidence="2">
    <location>
        <begin position="238"/>
        <end position="342"/>
    </location>
</feature>
<reference evidence="4 5" key="1">
    <citation type="submission" date="2019-05" db="EMBL/GenBank/DDBJ databases">
        <title>OXA-830, a novel chromosomally encoded expanded-spectrum class D beta-lactamase in Aeromonas simiae.</title>
        <authorList>
            <person name="Zhou W."/>
            <person name="Chen Q."/>
        </authorList>
    </citation>
    <scope>NUCLEOTIDE SEQUENCE [LARGE SCALE GENOMIC DNA]</scope>
    <source>
        <strain evidence="4 5">A6</strain>
    </source>
</reference>
<dbReference type="Proteomes" id="UP000594034">
    <property type="component" value="Chromosome"/>
</dbReference>
<feature type="transmembrane region" description="Helical" evidence="1">
    <location>
        <begin position="237"/>
        <end position="258"/>
    </location>
</feature>
<dbReference type="InterPro" id="IPR052529">
    <property type="entry name" value="Bact_Transport_Assoc"/>
</dbReference>
<dbReference type="Pfam" id="PF07786">
    <property type="entry name" value="HGSNAT_cat"/>
    <property type="match status" value="1"/>
</dbReference>
<feature type="transmembrane region" description="Helical" evidence="1">
    <location>
        <begin position="305"/>
        <end position="322"/>
    </location>
</feature>
<keyword evidence="5" id="KW-1185">Reference proteome</keyword>
<feature type="transmembrane region" description="Helical" evidence="1">
    <location>
        <begin position="50"/>
        <end position="69"/>
    </location>
</feature>
<gene>
    <name evidence="4" type="ORF">FE240_16655</name>
</gene>
<evidence type="ECO:0000313" key="4">
    <source>
        <dbReference type="EMBL" id="QFI56163.1"/>
    </source>
</evidence>
<feature type="transmembrane region" description="Helical" evidence="1">
    <location>
        <begin position="81"/>
        <end position="97"/>
    </location>
</feature>
<keyword evidence="1" id="KW-0812">Transmembrane</keyword>
<dbReference type="InterPro" id="IPR007349">
    <property type="entry name" value="DUF418"/>
</dbReference>
<protein>
    <submittedName>
        <fullName evidence="4">DUF1624 domain-containing protein</fullName>
    </submittedName>
</protein>
<evidence type="ECO:0000313" key="5">
    <source>
        <dbReference type="Proteomes" id="UP000594034"/>
    </source>
</evidence>
<feature type="transmembrane region" description="Helical" evidence="1">
    <location>
        <begin position="12"/>
        <end position="30"/>
    </location>
</feature>
<accession>A0A5J6X209</accession>
<feature type="domain" description="Heparan-alpha-glucosaminide N-acetyltransferase catalytic" evidence="3">
    <location>
        <begin position="4"/>
        <end position="210"/>
    </location>
</feature>
<evidence type="ECO:0000259" key="3">
    <source>
        <dbReference type="Pfam" id="PF07786"/>
    </source>
</evidence>
<keyword evidence="1" id="KW-1133">Transmembrane helix</keyword>
<sequence length="356" mass="38968">MTTRLEGLDLARALALCAMVLVNVHLAMGAPQGQPGWLAALFSALEGRSAATFVMLAGIGLGLGTRRMIWGEAAAHTARRGLFLLGLGLLNVLLFPADILHYYGVYFLLAALCLRLPSSLLVMLAMGLADLFVTLIFLFDYQAGWRWADLSYPEFWQPVGFARNLLFNGWYPVVPWFAFLLAGLWLSRQPLGERRTQWRMVLGGSLAALLAKGSSQTLSALFPAWASLFALAPLPPLPLYLLFAGGAACALIGLCLLLMGSAWRPPALALLLPMGRQSLTLYMAHILLGMGALEALGGLQGKAPWQGLLAALLYLLAAALFARQWERRFGRGPLEWLMRRLCDRRTASPLPHRRED</sequence>
<name>A0A5J6X209_9GAMM</name>
<evidence type="ECO:0000256" key="1">
    <source>
        <dbReference type="SAM" id="Phobius"/>
    </source>
</evidence>
<dbReference type="AlphaFoldDB" id="A0A5J6X209"/>
<organism evidence="4 5">
    <name type="scientific">Aeromonas simiae</name>
    <dbReference type="NCBI Taxonomy" id="218936"/>
    <lineage>
        <taxon>Bacteria</taxon>
        <taxon>Pseudomonadati</taxon>
        <taxon>Pseudomonadota</taxon>
        <taxon>Gammaproteobacteria</taxon>
        <taxon>Aeromonadales</taxon>
        <taxon>Aeromonadaceae</taxon>
        <taxon>Aeromonas</taxon>
    </lineage>
</organism>
<proteinExistence type="predicted"/>
<evidence type="ECO:0000259" key="2">
    <source>
        <dbReference type="Pfam" id="PF04235"/>
    </source>
</evidence>